<dbReference type="GO" id="GO:0046983">
    <property type="term" value="F:protein dimerization activity"/>
    <property type="evidence" value="ECO:0007669"/>
    <property type="project" value="InterPro"/>
</dbReference>
<dbReference type="InterPro" id="IPR011991">
    <property type="entry name" value="ArsR-like_HTH"/>
</dbReference>
<feature type="domain" description="O-methyltransferase dimerisation" evidence="6">
    <location>
        <begin position="20"/>
        <end position="94"/>
    </location>
</feature>
<organism evidence="7 8">
    <name type="scientific">Streptomyces netropsis</name>
    <name type="common">Streptoverticillium netropsis</name>
    <dbReference type="NCBI Taxonomy" id="55404"/>
    <lineage>
        <taxon>Bacteria</taxon>
        <taxon>Bacillati</taxon>
        <taxon>Actinomycetota</taxon>
        <taxon>Actinomycetes</taxon>
        <taxon>Kitasatosporales</taxon>
        <taxon>Streptomycetaceae</taxon>
        <taxon>Streptomyces</taxon>
    </lineage>
</organism>
<evidence type="ECO:0000259" key="5">
    <source>
        <dbReference type="Pfam" id="PF00891"/>
    </source>
</evidence>
<dbReference type="PROSITE" id="PS51683">
    <property type="entry name" value="SAM_OMT_II"/>
    <property type="match status" value="1"/>
</dbReference>
<dbReference type="Pfam" id="PF00891">
    <property type="entry name" value="Methyltransf_2"/>
    <property type="match status" value="1"/>
</dbReference>
<dbReference type="InterPro" id="IPR029063">
    <property type="entry name" value="SAM-dependent_MTases_sf"/>
</dbReference>
<dbReference type="PANTHER" id="PTHR43712:SF2">
    <property type="entry name" value="O-METHYLTRANSFERASE CICE"/>
    <property type="match status" value="1"/>
</dbReference>
<accession>A0A7W7LFI3</accession>
<dbReference type="SUPFAM" id="SSF53335">
    <property type="entry name" value="S-adenosyl-L-methionine-dependent methyltransferases"/>
    <property type="match status" value="1"/>
</dbReference>
<dbReference type="SUPFAM" id="SSF46785">
    <property type="entry name" value="Winged helix' DNA-binding domain"/>
    <property type="match status" value="1"/>
</dbReference>
<evidence type="ECO:0000259" key="6">
    <source>
        <dbReference type="Pfam" id="PF08100"/>
    </source>
</evidence>
<keyword evidence="2" id="KW-0808">Transferase</keyword>
<feature type="active site" description="Proton acceptor" evidence="4">
    <location>
        <position position="252"/>
    </location>
</feature>
<protein>
    <recommendedName>
        <fullName evidence="9">Multifunctional cyclase-dehydratase-3-O-methyl transferase TcmN</fullName>
    </recommendedName>
</protein>
<dbReference type="EMBL" id="JACHJG010000012">
    <property type="protein sequence ID" value="MBB4889227.1"/>
    <property type="molecule type" value="Genomic_DNA"/>
</dbReference>
<dbReference type="PIRSF" id="PIRSF005739">
    <property type="entry name" value="O-mtase"/>
    <property type="match status" value="1"/>
</dbReference>
<dbReference type="PANTHER" id="PTHR43712">
    <property type="entry name" value="PUTATIVE (AFU_ORTHOLOGUE AFUA_4G14580)-RELATED"/>
    <property type="match status" value="1"/>
</dbReference>
<evidence type="ECO:0008006" key="9">
    <source>
        <dbReference type="Google" id="ProtNLM"/>
    </source>
</evidence>
<dbReference type="Gene3D" id="1.10.10.10">
    <property type="entry name" value="Winged helix-like DNA-binding domain superfamily/Winged helix DNA-binding domain"/>
    <property type="match status" value="1"/>
</dbReference>
<keyword evidence="1" id="KW-0489">Methyltransferase</keyword>
<evidence type="ECO:0000313" key="7">
    <source>
        <dbReference type="EMBL" id="MBB4889227.1"/>
    </source>
</evidence>
<dbReference type="Pfam" id="PF08100">
    <property type="entry name" value="Dimerisation"/>
    <property type="match status" value="1"/>
</dbReference>
<name>A0A7W7LFI3_STRNE</name>
<dbReference type="InterPro" id="IPR036390">
    <property type="entry name" value="WH_DNA-bd_sf"/>
</dbReference>
<dbReference type="GO" id="GO:0008171">
    <property type="term" value="F:O-methyltransferase activity"/>
    <property type="evidence" value="ECO:0007669"/>
    <property type="project" value="InterPro"/>
</dbReference>
<keyword evidence="8" id="KW-1185">Reference proteome</keyword>
<feature type="domain" description="O-methyltransferase C-terminal" evidence="5">
    <location>
        <begin position="120"/>
        <end position="322"/>
    </location>
</feature>
<evidence type="ECO:0000256" key="2">
    <source>
        <dbReference type="ARBA" id="ARBA00022679"/>
    </source>
</evidence>
<dbReference type="RefSeq" id="WP_184737463.1">
    <property type="nucleotide sequence ID" value="NZ_BMRW01000018.1"/>
</dbReference>
<dbReference type="InterPro" id="IPR012967">
    <property type="entry name" value="COMT_dimerisation"/>
</dbReference>
<reference evidence="7 8" key="1">
    <citation type="submission" date="2020-08" db="EMBL/GenBank/DDBJ databases">
        <title>Genomic Encyclopedia of Type Strains, Phase III (KMG-III): the genomes of soil and plant-associated and newly described type strains.</title>
        <authorList>
            <person name="Whitman W."/>
        </authorList>
    </citation>
    <scope>NUCLEOTIDE SEQUENCE [LARGE SCALE GENOMIC DNA]</scope>
    <source>
        <strain evidence="7 8">CECT 3265</strain>
    </source>
</reference>
<evidence type="ECO:0000256" key="3">
    <source>
        <dbReference type="ARBA" id="ARBA00022691"/>
    </source>
</evidence>
<dbReference type="Proteomes" id="UP000556436">
    <property type="component" value="Unassembled WGS sequence"/>
</dbReference>
<dbReference type="AlphaFoldDB" id="A0A7W7LFI3"/>
<proteinExistence type="predicted"/>
<evidence type="ECO:0000256" key="1">
    <source>
        <dbReference type="ARBA" id="ARBA00022603"/>
    </source>
</evidence>
<dbReference type="InterPro" id="IPR001077">
    <property type="entry name" value="COMT_C"/>
</dbReference>
<dbReference type="GO" id="GO:0032259">
    <property type="term" value="P:methylation"/>
    <property type="evidence" value="ECO:0007669"/>
    <property type="project" value="UniProtKB-KW"/>
</dbReference>
<dbReference type="CDD" id="cd00090">
    <property type="entry name" value="HTH_ARSR"/>
    <property type="match status" value="1"/>
</dbReference>
<dbReference type="Gene3D" id="3.40.50.150">
    <property type="entry name" value="Vaccinia Virus protein VP39"/>
    <property type="match status" value="1"/>
</dbReference>
<evidence type="ECO:0000256" key="4">
    <source>
        <dbReference type="PIRSR" id="PIRSR005739-1"/>
    </source>
</evidence>
<dbReference type="InterPro" id="IPR016461">
    <property type="entry name" value="COMT-like"/>
</dbReference>
<dbReference type="InterPro" id="IPR036388">
    <property type="entry name" value="WH-like_DNA-bd_sf"/>
</dbReference>
<comment type="caution">
    <text evidence="7">The sequence shown here is derived from an EMBL/GenBank/DDBJ whole genome shotgun (WGS) entry which is preliminary data.</text>
</comment>
<sequence>MDATQPAPGDKESLTLRLSEHALGYLHSAALRVAARIGIADHLADGPRTPEELAALTGVSAPHLQRALRLLATREVFREDKDGSFHLTPAAELLRSDAPTSMRDGVIMLTDETFWKPAGRLEDTVRAGHTVFDEIFGAPFFDHLARVPSAGEAFDTGMAGLSGSEDDLVAGAYTFPATGTVVDIGGGRGGLLRRTLLRNPGLTGVLYDQEAVLRHHHLEDPALAGRWEVRPGDFFASVPDGADVYLLKRILHDWSDEDCLRILRACRAAMKDGSRLLAIDAVIVRDNAPDLGKTLDVLMMTSLGGRERGEQEFRRLLAQAGLELTRVLPTPSAMSIVEATAV</sequence>
<gene>
    <name evidence="7" type="ORF">FHS38_005302</name>
</gene>
<keyword evidence="3" id="KW-0949">S-adenosyl-L-methionine</keyword>
<evidence type="ECO:0000313" key="8">
    <source>
        <dbReference type="Proteomes" id="UP000556436"/>
    </source>
</evidence>